<dbReference type="RefSeq" id="WP_220304772.1">
    <property type="nucleotide sequence ID" value="NZ_CP080590.1"/>
</dbReference>
<reference evidence="6 7" key="1">
    <citation type="submission" date="2021-08" db="EMBL/GenBank/DDBJ databases">
        <title>Devosia salina sp. nov., isolated from the South China Sea sediment.</title>
        <authorList>
            <person name="Zhou Z."/>
        </authorList>
    </citation>
    <scope>NUCLEOTIDE SEQUENCE [LARGE SCALE GENOMIC DNA]</scope>
    <source>
        <strain evidence="6 7">SCS-3</strain>
    </source>
</reference>
<evidence type="ECO:0000313" key="6">
    <source>
        <dbReference type="EMBL" id="QYO76282.1"/>
    </source>
</evidence>
<protein>
    <submittedName>
        <fullName evidence="6">LysR family transcriptional regulator</fullName>
    </submittedName>
</protein>
<dbReference type="PANTHER" id="PTHR30537">
    <property type="entry name" value="HTH-TYPE TRANSCRIPTIONAL REGULATOR"/>
    <property type="match status" value="1"/>
</dbReference>
<keyword evidence="7" id="KW-1185">Reference proteome</keyword>
<dbReference type="Pfam" id="PF00126">
    <property type="entry name" value="HTH_1"/>
    <property type="match status" value="1"/>
</dbReference>
<evidence type="ECO:0000256" key="1">
    <source>
        <dbReference type="ARBA" id="ARBA00009437"/>
    </source>
</evidence>
<dbReference type="CDD" id="cd08422">
    <property type="entry name" value="PBP2_CrgA_like"/>
    <property type="match status" value="1"/>
</dbReference>
<evidence type="ECO:0000259" key="5">
    <source>
        <dbReference type="PROSITE" id="PS50931"/>
    </source>
</evidence>
<feature type="domain" description="HTH lysR-type" evidence="5">
    <location>
        <begin position="1"/>
        <end position="59"/>
    </location>
</feature>
<dbReference type="SUPFAM" id="SSF46785">
    <property type="entry name" value="Winged helix' DNA-binding domain"/>
    <property type="match status" value="1"/>
</dbReference>
<proteinExistence type="inferred from homology"/>
<evidence type="ECO:0000256" key="4">
    <source>
        <dbReference type="ARBA" id="ARBA00023163"/>
    </source>
</evidence>
<dbReference type="Gene3D" id="1.10.10.10">
    <property type="entry name" value="Winged helix-like DNA-binding domain superfamily/Winged helix DNA-binding domain"/>
    <property type="match status" value="1"/>
</dbReference>
<dbReference type="Pfam" id="PF03466">
    <property type="entry name" value="LysR_substrate"/>
    <property type="match status" value="1"/>
</dbReference>
<dbReference type="InterPro" id="IPR036390">
    <property type="entry name" value="WH_DNA-bd_sf"/>
</dbReference>
<evidence type="ECO:0000313" key="7">
    <source>
        <dbReference type="Proteomes" id="UP000825799"/>
    </source>
</evidence>
<dbReference type="InterPro" id="IPR005119">
    <property type="entry name" value="LysR_subst-bd"/>
</dbReference>
<dbReference type="PANTHER" id="PTHR30537:SF5">
    <property type="entry name" value="HTH-TYPE TRANSCRIPTIONAL ACTIVATOR TTDR-RELATED"/>
    <property type="match status" value="1"/>
</dbReference>
<dbReference type="Gene3D" id="3.40.190.290">
    <property type="match status" value="1"/>
</dbReference>
<evidence type="ECO:0000256" key="3">
    <source>
        <dbReference type="ARBA" id="ARBA00023125"/>
    </source>
</evidence>
<dbReference type="InterPro" id="IPR000847">
    <property type="entry name" value="LysR_HTH_N"/>
</dbReference>
<dbReference type="InterPro" id="IPR036388">
    <property type="entry name" value="WH-like_DNA-bd_sf"/>
</dbReference>
<sequence>MDKLSVMNAFRRIVERGSFVGAANDLGVSPGLLSKEIKLLEKSLGCALVTRTTRSMSLTEAGQEYYAKAVTILSAVNALENDIRASARALVGHLKINAPHSFGQLVIAPMLPGFLEDYPELEVTLSLDDHILDMIESGFDISIRVRPSLPDSSLMVRRLGQLKQAIYASPAYLERFGAPTSPDDISAHTVIGFTLAGHQSEWLLHGPGGPRKLALHPRVKVGSSVVLRDLLIAGCGIGTLPDFISREPERDGRLVRVLPEYELPSPEVFAVTASHMGSDPRAKAFVAHLQDGLNDLYS</sequence>
<accession>A0ABX8WHV8</accession>
<name>A0ABX8WHV8_9HYPH</name>
<comment type="similarity">
    <text evidence="1">Belongs to the LysR transcriptional regulatory family.</text>
</comment>
<dbReference type="PROSITE" id="PS50931">
    <property type="entry name" value="HTH_LYSR"/>
    <property type="match status" value="1"/>
</dbReference>
<organism evidence="6 7">
    <name type="scientific">Devosia salina</name>
    <dbReference type="NCBI Taxonomy" id="2860336"/>
    <lineage>
        <taxon>Bacteria</taxon>
        <taxon>Pseudomonadati</taxon>
        <taxon>Pseudomonadota</taxon>
        <taxon>Alphaproteobacteria</taxon>
        <taxon>Hyphomicrobiales</taxon>
        <taxon>Devosiaceae</taxon>
        <taxon>Devosia</taxon>
    </lineage>
</organism>
<gene>
    <name evidence="6" type="ORF">K1X15_16965</name>
</gene>
<dbReference type="InterPro" id="IPR058163">
    <property type="entry name" value="LysR-type_TF_proteobact-type"/>
</dbReference>
<keyword evidence="3" id="KW-0238">DNA-binding</keyword>
<dbReference type="SUPFAM" id="SSF53850">
    <property type="entry name" value="Periplasmic binding protein-like II"/>
    <property type="match status" value="1"/>
</dbReference>
<dbReference type="EMBL" id="CP080590">
    <property type="protein sequence ID" value="QYO76282.1"/>
    <property type="molecule type" value="Genomic_DNA"/>
</dbReference>
<evidence type="ECO:0000256" key="2">
    <source>
        <dbReference type="ARBA" id="ARBA00023015"/>
    </source>
</evidence>
<keyword evidence="2" id="KW-0805">Transcription regulation</keyword>
<keyword evidence="4" id="KW-0804">Transcription</keyword>
<dbReference type="Proteomes" id="UP000825799">
    <property type="component" value="Chromosome"/>
</dbReference>